<dbReference type="FunFam" id="3.40.1010.10:FF:000001">
    <property type="entry name" value="Siroheme synthase"/>
    <property type="match status" value="1"/>
</dbReference>
<dbReference type="Proteomes" id="UP000586722">
    <property type="component" value="Unassembled WGS sequence"/>
</dbReference>
<reference evidence="19" key="1">
    <citation type="submission" date="2020-01" db="EMBL/GenBank/DDBJ databases">
        <authorList>
            <person name="Fang Y."/>
            <person name="Sun R."/>
            <person name="Nie L."/>
            <person name="He J."/>
            <person name="Hao L."/>
            <person name="Wang L."/>
            <person name="Su S."/>
            <person name="Lv E."/>
            <person name="Zhang Z."/>
            <person name="Xie R."/>
            <person name="Liu H."/>
        </authorList>
    </citation>
    <scope>NUCLEOTIDE SEQUENCE [LARGE SCALE GENOMIC DNA]</scope>
    <source>
        <strain evidence="19">XCT-53</strain>
    </source>
</reference>
<dbReference type="Gene3D" id="1.10.8.210">
    <property type="entry name" value="Sirohaem synthase, dimerisation domain"/>
    <property type="match status" value="1"/>
</dbReference>
<dbReference type="InterPro" id="IPR019478">
    <property type="entry name" value="Sirohaem_synthase_dimer_dom"/>
</dbReference>
<evidence type="ECO:0000313" key="19">
    <source>
        <dbReference type="Proteomes" id="UP000586722"/>
    </source>
</evidence>
<dbReference type="InterPro" id="IPR050161">
    <property type="entry name" value="Siro_Cobalamin_biosynth"/>
</dbReference>
<evidence type="ECO:0000256" key="3">
    <source>
        <dbReference type="ARBA" id="ARBA00022573"/>
    </source>
</evidence>
<dbReference type="GO" id="GO:0004851">
    <property type="term" value="F:uroporphyrin-III C-methyltransferase activity"/>
    <property type="evidence" value="ECO:0007669"/>
    <property type="project" value="UniProtKB-EC"/>
</dbReference>
<dbReference type="GO" id="GO:0051266">
    <property type="term" value="F:sirohydrochlorin ferrochelatase activity"/>
    <property type="evidence" value="ECO:0007669"/>
    <property type="project" value="InterPro"/>
</dbReference>
<dbReference type="InterPro" id="IPR035996">
    <property type="entry name" value="4pyrrol_Methylase_sf"/>
</dbReference>
<comment type="similarity">
    <text evidence="2 15">Belongs to the precorrin methyltransferase family.</text>
</comment>
<dbReference type="Pfam" id="PF00590">
    <property type="entry name" value="TP_methylase"/>
    <property type="match status" value="1"/>
</dbReference>
<dbReference type="InterPro" id="IPR014776">
    <property type="entry name" value="4pyrrole_Mease_sub2"/>
</dbReference>
<dbReference type="SUPFAM" id="SSF51735">
    <property type="entry name" value="NAD(P)-binding Rossmann-fold domains"/>
    <property type="match status" value="1"/>
</dbReference>
<comment type="caution">
    <text evidence="18">The sequence shown here is derived from an EMBL/GenBank/DDBJ whole genome shotgun (WGS) entry which is preliminary data.</text>
</comment>
<feature type="active site" description="Proton acceptor" evidence="14">
    <location>
        <position position="255"/>
    </location>
</feature>
<dbReference type="EMBL" id="JAABLQ010000004">
    <property type="protein sequence ID" value="NBN80304.1"/>
    <property type="molecule type" value="Genomic_DNA"/>
</dbReference>
<dbReference type="PANTHER" id="PTHR45790">
    <property type="entry name" value="SIROHEME SYNTHASE-RELATED"/>
    <property type="match status" value="1"/>
</dbReference>
<keyword evidence="10" id="KW-0627">Porphyrin biosynthesis</keyword>
<dbReference type="Pfam" id="PF10414">
    <property type="entry name" value="CysG_dimeriser"/>
    <property type="match status" value="1"/>
</dbReference>
<dbReference type="PROSITE" id="PS00840">
    <property type="entry name" value="SUMT_2"/>
    <property type="match status" value="1"/>
</dbReference>
<accession>A0A7X5F888</accession>
<dbReference type="InterPro" id="IPR003043">
    <property type="entry name" value="Uropor_MeTrfase_CS"/>
</dbReference>
<dbReference type="NCBIfam" id="NF004790">
    <property type="entry name" value="PRK06136.1"/>
    <property type="match status" value="1"/>
</dbReference>
<dbReference type="EC" id="2.1.1.107" evidence="18"/>
<evidence type="ECO:0000256" key="7">
    <source>
        <dbReference type="ARBA" id="ARBA00023002"/>
    </source>
</evidence>
<dbReference type="NCBIfam" id="TIGR01469">
    <property type="entry name" value="cobA_cysG_Cterm"/>
    <property type="match status" value="1"/>
</dbReference>
<evidence type="ECO:0000259" key="17">
    <source>
        <dbReference type="Pfam" id="PF10414"/>
    </source>
</evidence>
<dbReference type="InterPro" id="IPR014777">
    <property type="entry name" value="4pyrrole_Mease_sub1"/>
</dbReference>
<dbReference type="GO" id="GO:0051287">
    <property type="term" value="F:NAD binding"/>
    <property type="evidence" value="ECO:0007669"/>
    <property type="project" value="InterPro"/>
</dbReference>
<dbReference type="Gene3D" id="3.40.1010.10">
    <property type="entry name" value="Cobalt-precorrin-4 Transmethylase, Domain 1"/>
    <property type="match status" value="1"/>
</dbReference>
<dbReference type="InterPro" id="IPR000878">
    <property type="entry name" value="4pyrrol_Mease"/>
</dbReference>
<dbReference type="AlphaFoldDB" id="A0A7X5F888"/>
<keyword evidence="8" id="KW-0520">NAD</keyword>
<comment type="catalytic activity">
    <reaction evidence="13">
        <text>precorrin-2 + NAD(+) = sirohydrochlorin + NADH + 2 H(+)</text>
        <dbReference type="Rhea" id="RHEA:15613"/>
        <dbReference type="ChEBI" id="CHEBI:15378"/>
        <dbReference type="ChEBI" id="CHEBI:57540"/>
        <dbReference type="ChEBI" id="CHEBI:57945"/>
        <dbReference type="ChEBI" id="CHEBI:58351"/>
        <dbReference type="ChEBI" id="CHEBI:58827"/>
        <dbReference type="EC" id="1.3.1.76"/>
    </reaction>
</comment>
<evidence type="ECO:0000256" key="8">
    <source>
        <dbReference type="ARBA" id="ARBA00023027"/>
    </source>
</evidence>
<dbReference type="SUPFAM" id="SSF75615">
    <property type="entry name" value="Siroheme synthase middle domains-like"/>
    <property type="match status" value="1"/>
</dbReference>
<gene>
    <name evidence="18" type="primary">cobA</name>
    <name evidence="18" type="ORF">GWI72_18650</name>
</gene>
<organism evidence="18 19">
    <name type="scientific">Pannonibacter tanglangensis</name>
    <dbReference type="NCBI Taxonomy" id="2750084"/>
    <lineage>
        <taxon>Bacteria</taxon>
        <taxon>Pseudomonadati</taxon>
        <taxon>Pseudomonadota</taxon>
        <taxon>Alphaproteobacteria</taxon>
        <taxon>Hyphomicrobiales</taxon>
        <taxon>Stappiaceae</taxon>
        <taxon>Pannonibacter</taxon>
    </lineage>
</organism>
<feature type="active site" description="Proton donor" evidence="14">
    <location>
        <position position="277"/>
    </location>
</feature>
<evidence type="ECO:0000256" key="12">
    <source>
        <dbReference type="ARBA" id="ARBA00025705"/>
    </source>
</evidence>
<proteinExistence type="inferred from homology"/>
<keyword evidence="7" id="KW-0560">Oxidoreductase</keyword>
<dbReference type="GO" id="GO:0032259">
    <property type="term" value="P:methylation"/>
    <property type="evidence" value="ECO:0007669"/>
    <property type="project" value="UniProtKB-KW"/>
</dbReference>
<keyword evidence="3" id="KW-0169">Cobalamin biosynthesis</keyword>
<keyword evidence="5 15" id="KW-0808">Transferase</keyword>
<evidence type="ECO:0000313" key="18">
    <source>
        <dbReference type="EMBL" id="NBN80304.1"/>
    </source>
</evidence>
<keyword evidence="11" id="KW-0511">Multifunctional enzyme</keyword>
<evidence type="ECO:0000256" key="13">
    <source>
        <dbReference type="ARBA" id="ARBA00047561"/>
    </source>
</evidence>
<evidence type="ECO:0000256" key="15">
    <source>
        <dbReference type="RuleBase" id="RU003960"/>
    </source>
</evidence>
<comment type="pathway">
    <text evidence="1">Porphyrin-containing compound metabolism; siroheme biosynthesis; sirohydrochlorin from precorrin-2: step 1/1.</text>
</comment>
<dbReference type="PIRSF" id="PIRSF036426">
    <property type="entry name" value="Sirohaem_synth"/>
    <property type="match status" value="1"/>
</dbReference>
<dbReference type="GO" id="GO:0009236">
    <property type="term" value="P:cobalamin biosynthetic process"/>
    <property type="evidence" value="ECO:0007669"/>
    <property type="project" value="UniProtKB-KW"/>
</dbReference>
<dbReference type="NCBIfam" id="NF007922">
    <property type="entry name" value="PRK10637.1"/>
    <property type="match status" value="1"/>
</dbReference>
<dbReference type="NCBIfam" id="TIGR01470">
    <property type="entry name" value="cysG_Nterm"/>
    <property type="match status" value="1"/>
</dbReference>
<dbReference type="Gene3D" id="3.30.950.10">
    <property type="entry name" value="Methyltransferase, Cobalt-precorrin-4 Transmethylase, Domain 2"/>
    <property type="match status" value="1"/>
</dbReference>
<dbReference type="Gene3D" id="3.30.160.110">
    <property type="entry name" value="Siroheme synthase, domain 2"/>
    <property type="match status" value="1"/>
</dbReference>
<keyword evidence="9" id="KW-0456">Lyase</keyword>
<dbReference type="CDD" id="cd11642">
    <property type="entry name" value="SUMT"/>
    <property type="match status" value="1"/>
</dbReference>
<name>A0A7X5F888_9HYPH</name>
<keyword evidence="4 15" id="KW-0489">Methyltransferase</keyword>
<protein>
    <submittedName>
        <fullName evidence="18">Uroporphyrinogen-III C-methyltransferase</fullName>
        <ecNumber evidence="18">2.1.1.107</ecNumber>
    </submittedName>
</protein>
<keyword evidence="6" id="KW-0949">S-adenosyl-L-methionine</keyword>
<dbReference type="GO" id="GO:0019354">
    <property type="term" value="P:siroheme biosynthetic process"/>
    <property type="evidence" value="ECO:0007669"/>
    <property type="project" value="UniProtKB-UniPathway"/>
</dbReference>
<evidence type="ECO:0000256" key="14">
    <source>
        <dbReference type="PIRSR" id="PIRSR036426-1"/>
    </source>
</evidence>
<sequence length="484" mass="50591">MDPLAVLPVFLPLAGRKVVLAGGGEPAAWKAELLLATGAELHLLASDPCPDLADLIADPALAPRIRHSARDWTPADLDGAALAVAEVAEEAEAAAFVAAARAAGVPVNVIDRPEHCQFQFGGIVNRSPLVVGISTDGAAPVLGQAVRQRIETLLPRSLSAWAGFAGRIRGHVAAALGQIRQRRQFWQRFSDLAFAATAAPSGEVEADAPAFVARLAAGTTTVGEVTLVGAGPGDAGLLTLAAMRALQAADVILFDDLVSAEVLELARREAKRLLVGKRGGRESCAQGDINDMMVSLARQGRKVVRLKSGDPMVFGRAGEEIARLEAEGIPVHVVPGITAASAMAARLKVSLTHRDHAQTLRLMTAHSRSGGLPGTLDLDAVSSEAATTVFYMGRRMADSLRTRLLAEGVRPDLPVVVHANVSRPDERIWTGTMADLTSETMAGFGDAPVLIGLGSVFGRLLSANLADEQPAEQRPLQLSGAVCA</sequence>
<dbReference type="UniPathway" id="UPA00262">
    <property type="reaction ID" value="UER00211"/>
</dbReference>
<dbReference type="GO" id="GO:0043115">
    <property type="term" value="F:precorrin-2 dehydrogenase activity"/>
    <property type="evidence" value="ECO:0007669"/>
    <property type="project" value="UniProtKB-EC"/>
</dbReference>
<dbReference type="Pfam" id="PF13241">
    <property type="entry name" value="NAD_binding_7"/>
    <property type="match status" value="1"/>
</dbReference>
<dbReference type="InterPro" id="IPR036291">
    <property type="entry name" value="NAD(P)-bd_dom_sf"/>
</dbReference>
<dbReference type="PANTHER" id="PTHR45790:SF1">
    <property type="entry name" value="SIROHEME SYNTHASE"/>
    <property type="match status" value="1"/>
</dbReference>
<evidence type="ECO:0000256" key="9">
    <source>
        <dbReference type="ARBA" id="ARBA00023239"/>
    </source>
</evidence>
<feature type="domain" description="Sirohaem synthase dimerisation" evidence="17">
    <location>
        <begin position="157"/>
        <end position="206"/>
    </location>
</feature>
<evidence type="ECO:0000256" key="11">
    <source>
        <dbReference type="ARBA" id="ARBA00023268"/>
    </source>
</evidence>
<dbReference type="InterPro" id="IPR006366">
    <property type="entry name" value="CobA/CysG_C"/>
</dbReference>
<comment type="pathway">
    <text evidence="12">Porphyrin-containing compound metabolism; siroheme biosynthesis; precorrin-2 from uroporphyrinogen III: step 1/1.</text>
</comment>
<evidence type="ECO:0000259" key="16">
    <source>
        <dbReference type="Pfam" id="PF00590"/>
    </source>
</evidence>
<evidence type="ECO:0000256" key="1">
    <source>
        <dbReference type="ARBA" id="ARBA00005010"/>
    </source>
</evidence>
<keyword evidence="19" id="KW-1185">Reference proteome</keyword>
<evidence type="ECO:0000256" key="4">
    <source>
        <dbReference type="ARBA" id="ARBA00022603"/>
    </source>
</evidence>
<dbReference type="InterPro" id="IPR037115">
    <property type="entry name" value="Sirohaem_synt_dimer_dom_sf"/>
</dbReference>
<dbReference type="InterPro" id="IPR006367">
    <property type="entry name" value="Sirohaem_synthase_N"/>
</dbReference>
<evidence type="ECO:0000256" key="10">
    <source>
        <dbReference type="ARBA" id="ARBA00023244"/>
    </source>
</evidence>
<dbReference type="InterPro" id="IPR012409">
    <property type="entry name" value="Sirohaem_synth"/>
</dbReference>
<dbReference type="Gene3D" id="3.40.50.720">
    <property type="entry name" value="NAD(P)-binding Rossmann-like Domain"/>
    <property type="match status" value="1"/>
</dbReference>
<evidence type="ECO:0000256" key="2">
    <source>
        <dbReference type="ARBA" id="ARBA00005879"/>
    </source>
</evidence>
<evidence type="ECO:0000256" key="6">
    <source>
        <dbReference type="ARBA" id="ARBA00022691"/>
    </source>
</evidence>
<feature type="domain" description="Tetrapyrrole methylase" evidence="16">
    <location>
        <begin position="225"/>
        <end position="436"/>
    </location>
</feature>
<dbReference type="SUPFAM" id="SSF53790">
    <property type="entry name" value="Tetrapyrrole methylase"/>
    <property type="match status" value="1"/>
</dbReference>
<evidence type="ECO:0000256" key="5">
    <source>
        <dbReference type="ARBA" id="ARBA00022679"/>
    </source>
</evidence>
<dbReference type="RefSeq" id="WP_161709613.1">
    <property type="nucleotide sequence ID" value="NZ_JAABLQ010000004.1"/>
</dbReference>